<evidence type="ECO:0000313" key="2">
    <source>
        <dbReference type="EMBL" id="ABR54932.1"/>
    </source>
</evidence>
<dbReference type="InterPro" id="IPR001845">
    <property type="entry name" value="HTH_ArsR_DNA-bd_dom"/>
</dbReference>
<dbReference type="OrthoDB" id="60268at2157"/>
<sequence>MDKLFKKLVKNKVRISILDYLLKKSSGCPEEISSELKISKGMPSQFLKECVALNIVKRERIGHKVYYSISTEYYLKIHSIVSLEKKKINQDKKKDIIIPQKKDAQTLLMLEDKKVSYNFKKIDNGFGGSTYILNSDNGDSFEVFKNKEGIWWCVSCQKQDCSHVKYIRKNTIKV</sequence>
<organism evidence="2 3">
    <name type="scientific">Methanococcus vannielii (strain ATCC 35089 / DSM 1224 / JCM 13029 / OCM 148 / SB)</name>
    <dbReference type="NCBI Taxonomy" id="406327"/>
    <lineage>
        <taxon>Archaea</taxon>
        <taxon>Methanobacteriati</taxon>
        <taxon>Methanobacteriota</taxon>
        <taxon>Methanomada group</taxon>
        <taxon>Methanococci</taxon>
        <taxon>Methanococcales</taxon>
        <taxon>Methanococcaceae</taxon>
        <taxon>Methanococcus</taxon>
    </lineage>
</organism>
<gene>
    <name evidence="2" type="ordered locus">Mevan_1029</name>
</gene>
<keyword evidence="3" id="KW-1185">Reference proteome</keyword>
<dbReference type="SUPFAM" id="SSF46785">
    <property type="entry name" value="Winged helix' DNA-binding domain"/>
    <property type="match status" value="1"/>
</dbReference>
<accession>A6UR10</accession>
<proteinExistence type="predicted"/>
<dbReference type="RefSeq" id="WP_012065861.1">
    <property type="nucleotide sequence ID" value="NC_009634.1"/>
</dbReference>
<dbReference type="EMBL" id="CP000742">
    <property type="protein sequence ID" value="ABR54932.1"/>
    <property type="molecule type" value="Genomic_DNA"/>
</dbReference>
<reference evidence="2" key="1">
    <citation type="submission" date="2007-06" db="EMBL/GenBank/DDBJ databases">
        <title>Complete sequence of Methanococcus vannielii SB.</title>
        <authorList>
            <consortium name="US DOE Joint Genome Institute"/>
            <person name="Copeland A."/>
            <person name="Lucas S."/>
            <person name="Lapidus A."/>
            <person name="Barry K."/>
            <person name="Glavina del Rio T."/>
            <person name="Dalin E."/>
            <person name="Tice H."/>
            <person name="Pitluck S."/>
            <person name="Chain P."/>
            <person name="Malfatti S."/>
            <person name="Shin M."/>
            <person name="Vergez L."/>
            <person name="Schmutz J."/>
            <person name="Larimer F."/>
            <person name="Land M."/>
            <person name="Hauser L."/>
            <person name="Kyrpides N."/>
            <person name="Anderson I."/>
            <person name="Sieprawska-Lupa M."/>
            <person name="Whitman W.B."/>
            <person name="Richardson P."/>
        </authorList>
    </citation>
    <scope>NUCLEOTIDE SEQUENCE [LARGE SCALE GENOMIC DNA]</scope>
    <source>
        <strain evidence="2">SB</strain>
    </source>
</reference>
<dbReference type="AlphaFoldDB" id="A6UR10"/>
<dbReference type="KEGG" id="mvn:Mevan_1029"/>
<dbReference type="Proteomes" id="UP000001107">
    <property type="component" value="Chromosome"/>
</dbReference>
<dbReference type="HOGENOM" id="CLU_1551839_0_0_2"/>
<dbReference type="GO" id="GO:0003700">
    <property type="term" value="F:DNA-binding transcription factor activity"/>
    <property type="evidence" value="ECO:0007669"/>
    <property type="project" value="InterPro"/>
</dbReference>
<dbReference type="InterPro" id="IPR036388">
    <property type="entry name" value="WH-like_DNA-bd_sf"/>
</dbReference>
<dbReference type="eggNOG" id="arCOG05050">
    <property type="taxonomic scope" value="Archaea"/>
</dbReference>
<dbReference type="InterPro" id="IPR036390">
    <property type="entry name" value="WH_DNA-bd_sf"/>
</dbReference>
<evidence type="ECO:0000313" key="3">
    <source>
        <dbReference type="Proteomes" id="UP000001107"/>
    </source>
</evidence>
<dbReference type="CDD" id="cd00090">
    <property type="entry name" value="HTH_ARSR"/>
    <property type="match status" value="1"/>
</dbReference>
<feature type="domain" description="HTH arsR-type" evidence="1">
    <location>
        <begin position="1"/>
        <end position="89"/>
    </location>
</feature>
<evidence type="ECO:0000259" key="1">
    <source>
        <dbReference type="PROSITE" id="PS50987"/>
    </source>
</evidence>
<protein>
    <submittedName>
        <fullName evidence="2">Regulatory protein ArsR</fullName>
    </submittedName>
</protein>
<dbReference type="Gene3D" id="1.10.10.10">
    <property type="entry name" value="Winged helix-like DNA-binding domain superfamily/Winged helix DNA-binding domain"/>
    <property type="match status" value="1"/>
</dbReference>
<dbReference type="InterPro" id="IPR011991">
    <property type="entry name" value="ArsR-like_HTH"/>
</dbReference>
<name>A6UR10_METVS</name>
<dbReference type="GeneID" id="5325515"/>
<dbReference type="SMART" id="SM00418">
    <property type="entry name" value="HTH_ARSR"/>
    <property type="match status" value="1"/>
</dbReference>
<dbReference type="PROSITE" id="PS50987">
    <property type="entry name" value="HTH_ARSR_2"/>
    <property type="match status" value="1"/>
</dbReference>